<evidence type="ECO:0000313" key="1">
    <source>
        <dbReference type="EMBL" id="APZ82643.1"/>
    </source>
</evidence>
<keyword evidence="2" id="KW-1185">Reference proteome</keyword>
<evidence type="ECO:0000313" key="2">
    <source>
        <dbReference type="Proteomes" id="UP000221795"/>
    </source>
</evidence>
<name>A0A217ERB6_BPGO3</name>
<dbReference type="Proteomes" id="UP000221795">
    <property type="component" value="Segment"/>
</dbReference>
<dbReference type="EMBL" id="KY368640">
    <property type="protein sequence ID" value="APZ82643.1"/>
    <property type="molecule type" value="Genomic_DNA"/>
</dbReference>
<accession>A0A217ERB6</accession>
<organismHost>
    <name type="scientific">Bacillus subtilis</name>
    <dbReference type="NCBI Taxonomy" id="1423"/>
</organismHost>
<reference evidence="1" key="1">
    <citation type="journal article" date="2017" name="Viruses">
        <title>Characterization of Bacillus subtilis Viruses vB_BsuM-Goe2 and vB_BsuM-Goe3.</title>
        <authorList>
            <person name="Willms I.M."/>
            <person name="Hoppert M."/>
            <person name="Hertel R."/>
        </authorList>
    </citation>
    <scope>NUCLEOTIDE SEQUENCE [LARGE SCALE GENOMIC DNA]</scope>
</reference>
<gene>
    <name evidence="1" type="ORF">Goe3_c18200</name>
</gene>
<protein>
    <submittedName>
        <fullName evidence="1">Uncharacterized protein</fullName>
    </submittedName>
</protein>
<proteinExistence type="predicted"/>
<organism evidence="1 2">
    <name type="scientific">Bacillus phage vB_BsuM-Goe3</name>
    <dbReference type="NCBI Taxonomy" id="1933063"/>
    <lineage>
        <taxon>Viruses</taxon>
        <taxon>Duplodnaviria</taxon>
        <taxon>Heunggongvirae</taxon>
        <taxon>Uroviricota</taxon>
        <taxon>Caudoviricetes</taxon>
        <taxon>Herelleviridae</taxon>
        <taxon>Bastillevirinae</taxon>
        <taxon>Grisebachstrassevirus</taxon>
        <taxon>Grisebachstrassevirus goe3</taxon>
    </lineage>
</organism>
<sequence length="79" mass="8991">MVEKVTIEITDEKAVVRLLDREGEVINSSVRTLTDTGSIVKYEKDNFEYMDDNVLTTPLWEALEDNFFVHGVLTALANQ</sequence>